<evidence type="ECO:0000313" key="5">
    <source>
        <dbReference type="Proteomes" id="UP000190166"/>
    </source>
</evidence>
<dbReference type="InterPro" id="IPR000668">
    <property type="entry name" value="Peptidase_C1A_C"/>
</dbReference>
<protein>
    <submittedName>
        <fullName evidence="4">CarboxypepD_reg-like domain-containing protein</fullName>
    </submittedName>
</protein>
<reference evidence="5" key="1">
    <citation type="submission" date="2017-02" db="EMBL/GenBank/DDBJ databases">
        <authorList>
            <person name="Varghese N."/>
            <person name="Submissions S."/>
        </authorList>
    </citation>
    <scope>NUCLEOTIDE SEQUENCE [LARGE SCALE GENOMIC DNA]</scope>
    <source>
        <strain evidence="5">DSM 18108</strain>
    </source>
</reference>
<dbReference type="Pfam" id="PF00112">
    <property type="entry name" value="Peptidase_C1"/>
    <property type="match status" value="1"/>
</dbReference>
<sequence>MAKLLLLVLITLSKLCFGQSLSGLAPEDYNFLAYNKAKGTVTTNSLRNSGKRLDVPLDTYLPMVLDQGNQGACTAFAVTEALSIRRNYLDGQTRSNTDKMTLYSPSYLWTLGRQEKSMGIISCDTGISYSTAFLCLIKYNLVKWKDYPYPVDCHSSCPPSVLTKKITNKQFSFEEVKRDVDAYKNQLKLGNPICISAYIDDGYYSACERKDGIWSNKFVAQEEHAMVIVDYDDDKKCFKVLDSHGTQNGDNGFIWLSYNLVKGTENGVVFNAFTVSFENKLLAGPTKNISTPGAPFSKDMNVSGKYVDSSFIGTITDRNGHGLSGVSVTAQGTKIGTVTNLDGKFKLLVDPMATLNVSYTGYSAQQVKLGYEESESYPTGSIIKWTKPNYYRIFNGVRFGIVQIDKGKKTVVMSVRDDNTDLDLVNNFEIGLGEVVDVEVKGLHFNLKLEGIHNAGNFFNIKQRKAAFINYTLLNKVALVQYF</sequence>
<organism evidence="4 5">
    <name type="scientific">Chitinophaga ginsengisegetis</name>
    <dbReference type="NCBI Taxonomy" id="393003"/>
    <lineage>
        <taxon>Bacteria</taxon>
        <taxon>Pseudomonadati</taxon>
        <taxon>Bacteroidota</taxon>
        <taxon>Chitinophagia</taxon>
        <taxon>Chitinophagales</taxon>
        <taxon>Chitinophagaceae</taxon>
        <taxon>Chitinophaga</taxon>
    </lineage>
</organism>
<feature type="signal peptide" evidence="2">
    <location>
        <begin position="1"/>
        <end position="18"/>
    </location>
</feature>
<comment type="similarity">
    <text evidence="1">Belongs to the peptidase C1 family.</text>
</comment>
<evidence type="ECO:0000256" key="2">
    <source>
        <dbReference type="SAM" id="SignalP"/>
    </source>
</evidence>
<evidence type="ECO:0000313" key="4">
    <source>
        <dbReference type="EMBL" id="SKC97575.1"/>
    </source>
</evidence>
<proteinExistence type="inferred from homology"/>
<accession>A0A1T5NAQ6</accession>
<dbReference type="Gene3D" id="3.90.70.10">
    <property type="entry name" value="Cysteine proteinases"/>
    <property type="match status" value="1"/>
</dbReference>
<dbReference type="SUPFAM" id="SSF49464">
    <property type="entry name" value="Carboxypeptidase regulatory domain-like"/>
    <property type="match status" value="1"/>
</dbReference>
<dbReference type="InterPro" id="IPR013128">
    <property type="entry name" value="Peptidase_C1A"/>
</dbReference>
<dbReference type="Proteomes" id="UP000190166">
    <property type="component" value="Unassembled WGS sequence"/>
</dbReference>
<keyword evidence="5" id="KW-1185">Reference proteome</keyword>
<dbReference type="RefSeq" id="WP_159454186.1">
    <property type="nucleotide sequence ID" value="NZ_FUZZ01000001.1"/>
</dbReference>
<dbReference type="GO" id="GO:0008234">
    <property type="term" value="F:cysteine-type peptidase activity"/>
    <property type="evidence" value="ECO:0007669"/>
    <property type="project" value="InterPro"/>
</dbReference>
<feature type="domain" description="Peptidase C1A papain C-terminal" evidence="3">
    <location>
        <begin position="55"/>
        <end position="272"/>
    </location>
</feature>
<dbReference type="Gene3D" id="2.60.40.1120">
    <property type="entry name" value="Carboxypeptidase-like, regulatory domain"/>
    <property type="match status" value="1"/>
</dbReference>
<evidence type="ECO:0000259" key="3">
    <source>
        <dbReference type="SMART" id="SM00645"/>
    </source>
</evidence>
<dbReference type="GO" id="GO:0006508">
    <property type="term" value="P:proteolysis"/>
    <property type="evidence" value="ECO:0007669"/>
    <property type="project" value="InterPro"/>
</dbReference>
<evidence type="ECO:0000256" key="1">
    <source>
        <dbReference type="ARBA" id="ARBA00008455"/>
    </source>
</evidence>
<dbReference type="Pfam" id="PF13715">
    <property type="entry name" value="CarbopepD_reg_2"/>
    <property type="match status" value="1"/>
</dbReference>
<dbReference type="CDD" id="cd02619">
    <property type="entry name" value="Peptidase_C1"/>
    <property type="match status" value="1"/>
</dbReference>
<gene>
    <name evidence="4" type="ORF">SAMN05660461_0951</name>
</gene>
<dbReference type="PANTHER" id="PTHR12411">
    <property type="entry name" value="CYSTEINE PROTEASE FAMILY C1-RELATED"/>
    <property type="match status" value="1"/>
</dbReference>
<dbReference type="InterPro" id="IPR008969">
    <property type="entry name" value="CarboxyPept-like_regulatory"/>
</dbReference>
<dbReference type="SUPFAM" id="SSF54001">
    <property type="entry name" value="Cysteine proteinases"/>
    <property type="match status" value="1"/>
</dbReference>
<name>A0A1T5NAQ6_9BACT</name>
<dbReference type="SMART" id="SM00645">
    <property type="entry name" value="Pept_C1"/>
    <property type="match status" value="1"/>
</dbReference>
<keyword evidence="2" id="KW-0732">Signal</keyword>
<feature type="chain" id="PRO_5013160244" evidence="2">
    <location>
        <begin position="19"/>
        <end position="483"/>
    </location>
</feature>
<dbReference type="EMBL" id="FUZZ01000001">
    <property type="protein sequence ID" value="SKC97575.1"/>
    <property type="molecule type" value="Genomic_DNA"/>
</dbReference>
<dbReference type="AlphaFoldDB" id="A0A1T5NAQ6"/>
<dbReference type="STRING" id="393003.SAMN05660461_0951"/>
<dbReference type="InterPro" id="IPR038765">
    <property type="entry name" value="Papain-like_cys_pep_sf"/>
</dbReference>